<proteinExistence type="predicted"/>
<organism evidence="1 2">
    <name type="scientific">Blattamonas nauphoetae</name>
    <dbReference type="NCBI Taxonomy" id="2049346"/>
    <lineage>
        <taxon>Eukaryota</taxon>
        <taxon>Metamonada</taxon>
        <taxon>Preaxostyla</taxon>
        <taxon>Oxymonadida</taxon>
        <taxon>Blattamonas</taxon>
    </lineage>
</organism>
<comment type="caution">
    <text evidence="1">The sequence shown here is derived from an EMBL/GenBank/DDBJ whole genome shotgun (WGS) entry which is preliminary data.</text>
</comment>
<name>A0ABQ9Y1K7_9EUKA</name>
<sequence length="140" mass="15413">MTPSLTPSTRSTQQAAVMCLPHLHHSVPNPIDFPSLCSTQLDPRLGPLHFSSRPPTLLPCCPASRCCERTVNHVVSQYSPTSRSDPTSSIPARLYLPTTQPDEVTQQASLLSLRLLFFRIHSSSCLLVSPQTQAAVEFQF</sequence>
<reference evidence="1 2" key="1">
    <citation type="journal article" date="2022" name="bioRxiv">
        <title>Genomics of Preaxostyla Flagellates Illuminates Evolutionary Transitions and the Path Towards Mitochondrial Loss.</title>
        <authorList>
            <person name="Novak L.V.F."/>
            <person name="Treitli S.C."/>
            <person name="Pyrih J."/>
            <person name="Halakuc P."/>
            <person name="Pipaliya S.V."/>
            <person name="Vacek V."/>
            <person name="Brzon O."/>
            <person name="Soukal P."/>
            <person name="Eme L."/>
            <person name="Dacks J.B."/>
            <person name="Karnkowska A."/>
            <person name="Elias M."/>
            <person name="Hampl V."/>
        </authorList>
    </citation>
    <scope>NUCLEOTIDE SEQUENCE [LARGE SCALE GENOMIC DNA]</scope>
    <source>
        <strain evidence="1">NAU3</strain>
        <tissue evidence="1">Gut</tissue>
    </source>
</reference>
<dbReference type="EMBL" id="JARBJD010000045">
    <property type="protein sequence ID" value="KAK2957574.1"/>
    <property type="molecule type" value="Genomic_DNA"/>
</dbReference>
<dbReference type="Proteomes" id="UP001281761">
    <property type="component" value="Unassembled WGS sequence"/>
</dbReference>
<keyword evidence="2" id="KW-1185">Reference proteome</keyword>
<gene>
    <name evidence="1" type="ORF">BLNAU_7473</name>
</gene>
<protein>
    <submittedName>
        <fullName evidence="1">Uncharacterized protein</fullName>
    </submittedName>
</protein>
<evidence type="ECO:0000313" key="1">
    <source>
        <dbReference type="EMBL" id="KAK2957574.1"/>
    </source>
</evidence>
<evidence type="ECO:0000313" key="2">
    <source>
        <dbReference type="Proteomes" id="UP001281761"/>
    </source>
</evidence>
<accession>A0ABQ9Y1K7</accession>